<reference evidence="5" key="1">
    <citation type="journal article" date="2023" name="Commun. Biol.">
        <title>Genome analysis of Parmales, the sister group of diatoms, reveals the evolutionary specialization of diatoms from phago-mixotrophs to photoautotrophs.</title>
        <authorList>
            <person name="Ban H."/>
            <person name="Sato S."/>
            <person name="Yoshikawa S."/>
            <person name="Yamada K."/>
            <person name="Nakamura Y."/>
            <person name="Ichinomiya M."/>
            <person name="Sato N."/>
            <person name="Blanc-Mathieu R."/>
            <person name="Endo H."/>
            <person name="Kuwata A."/>
            <person name="Ogata H."/>
        </authorList>
    </citation>
    <scope>NUCLEOTIDE SEQUENCE [LARGE SCALE GENOMIC DNA]</scope>
    <source>
        <strain evidence="5">NIES 3700</strain>
    </source>
</reference>
<proteinExistence type="predicted"/>
<dbReference type="SUPFAM" id="SSF46934">
    <property type="entry name" value="UBA-like"/>
    <property type="match status" value="1"/>
</dbReference>
<dbReference type="PROSITE" id="PS50030">
    <property type="entry name" value="UBA"/>
    <property type="match status" value="1"/>
</dbReference>
<dbReference type="AlphaFoldDB" id="A0A9W7C776"/>
<feature type="coiled-coil region" evidence="1">
    <location>
        <begin position="68"/>
        <end position="95"/>
    </location>
</feature>
<gene>
    <name evidence="4" type="ORF">TrLO_g12171</name>
</gene>
<dbReference type="Pfam" id="PF00627">
    <property type="entry name" value="UBA"/>
    <property type="match status" value="1"/>
</dbReference>
<feature type="coiled-coil region" evidence="1">
    <location>
        <begin position="124"/>
        <end position="151"/>
    </location>
</feature>
<dbReference type="EMBL" id="BRXW01000028">
    <property type="protein sequence ID" value="GMI00936.1"/>
    <property type="molecule type" value="Genomic_DNA"/>
</dbReference>
<feature type="region of interest" description="Disordered" evidence="2">
    <location>
        <begin position="190"/>
        <end position="211"/>
    </location>
</feature>
<dbReference type="CDD" id="cd14291">
    <property type="entry name" value="UBA1_NUB1_like"/>
    <property type="match status" value="1"/>
</dbReference>
<dbReference type="InterPro" id="IPR009060">
    <property type="entry name" value="UBA-like_sf"/>
</dbReference>
<evidence type="ECO:0000256" key="2">
    <source>
        <dbReference type="SAM" id="MobiDB-lite"/>
    </source>
</evidence>
<evidence type="ECO:0000313" key="5">
    <source>
        <dbReference type="Proteomes" id="UP001165122"/>
    </source>
</evidence>
<feature type="domain" description="UBA" evidence="3">
    <location>
        <begin position="222"/>
        <end position="266"/>
    </location>
</feature>
<dbReference type="OrthoDB" id="10429162at2759"/>
<dbReference type="SMART" id="SM00165">
    <property type="entry name" value="UBA"/>
    <property type="match status" value="1"/>
</dbReference>
<name>A0A9W7C776_9STRA</name>
<dbReference type="Proteomes" id="UP001165122">
    <property type="component" value="Unassembled WGS sequence"/>
</dbReference>
<keyword evidence="1" id="KW-0175">Coiled coil</keyword>
<feature type="compositionally biased region" description="Polar residues" evidence="2">
    <location>
        <begin position="198"/>
        <end position="211"/>
    </location>
</feature>
<protein>
    <recommendedName>
        <fullName evidence="3">UBA domain-containing protein</fullName>
    </recommendedName>
</protein>
<comment type="caution">
    <text evidence="4">The sequence shown here is derived from an EMBL/GenBank/DDBJ whole genome shotgun (WGS) entry which is preliminary data.</text>
</comment>
<keyword evidence="5" id="KW-1185">Reference proteome</keyword>
<accession>A0A9W7C776</accession>
<dbReference type="InterPro" id="IPR015940">
    <property type="entry name" value="UBA"/>
</dbReference>
<dbReference type="Gene3D" id="1.10.8.10">
    <property type="entry name" value="DNA helicase RuvA subunit, C-terminal domain"/>
    <property type="match status" value="1"/>
</dbReference>
<evidence type="ECO:0000256" key="1">
    <source>
        <dbReference type="SAM" id="Coils"/>
    </source>
</evidence>
<evidence type="ECO:0000259" key="3">
    <source>
        <dbReference type="PROSITE" id="PS50030"/>
    </source>
</evidence>
<sequence length="267" mass="29704">MMSILQNQAKQLEKELKKVRLSLVCANSERDAMADKLTITEEELSLIKQQEVGELVSEEDGEEEEFESRITQDELTELKAQMDALSIKLFQAKGELSRKDLQNAILEMQKCTSNANVESQKLKLGGLQTALDEARHELSEYRKNKSLFEEKNTLVSGMEGDLKRRDEQIEFYQEVVAASNKYDWVNETNHNNNPNANGSTESNTIPTTAPSELFPSGSSINAVRSTHMIDPLTQLENMGFDVGLAVQALESCGGNVDSAVLILTSNT</sequence>
<organism evidence="4 5">
    <name type="scientific">Triparma laevis f. longispina</name>
    <dbReference type="NCBI Taxonomy" id="1714387"/>
    <lineage>
        <taxon>Eukaryota</taxon>
        <taxon>Sar</taxon>
        <taxon>Stramenopiles</taxon>
        <taxon>Ochrophyta</taxon>
        <taxon>Bolidophyceae</taxon>
        <taxon>Parmales</taxon>
        <taxon>Triparmaceae</taxon>
        <taxon>Triparma</taxon>
    </lineage>
</organism>
<evidence type="ECO:0000313" key="4">
    <source>
        <dbReference type="EMBL" id="GMI00936.1"/>
    </source>
</evidence>
<feature type="coiled-coil region" evidence="1">
    <location>
        <begin position="2"/>
        <end position="29"/>
    </location>
</feature>